<dbReference type="AlphaFoldDB" id="A0AAV1CMN1"/>
<keyword evidence="1" id="KW-1133">Transmembrane helix</keyword>
<sequence>MEDLNTIAADCLVISCCCQCLILQILIIILLKLPYKLFRKAISYTKKKLRNRRKRGGKINLHTKRKRRLIHDNNSPFRTAHDQEIASSSNDDHDECQQFESCMDEIEKVLEDFCLRGEFGFGRFLGGGDEEGSCVGSFPTCLGNGVINHQELDYDVVSYHLIQMFGSCNVTDQSLIH</sequence>
<keyword evidence="3" id="KW-1185">Reference proteome</keyword>
<protein>
    <submittedName>
        <fullName evidence="2">OLC1v1032448C1</fullName>
    </submittedName>
</protein>
<dbReference type="Proteomes" id="UP001161247">
    <property type="component" value="Chromosome 2"/>
</dbReference>
<evidence type="ECO:0000313" key="3">
    <source>
        <dbReference type="Proteomes" id="UP001161247"/>
    </source>
</evidence>
<name>A0AAV1CMN1_OLDCO</name>
<reference evidence="2" key="1">
    <citation type="submission" date="2023-03" db="EMBL/GenBank/DDBJ databases">
        <authorList>
            <person name="Julca I."/>
        </authorList>
    </citation>
    <scope>NUCLEOTIDE SEQUENCE</scope>
</reference>
<dbReference type="EMBL" id="OX459119">
    <property type="protein sequence ID" value="CAI9096338.1"/>
    <property type="molecule type" value="Genomic_DNA"/>
</dbReference>
<gene>
    <name evidence="2" type="ORF">OLC1_LOCUS7116</name>
</gene>
<evidence type="ECO:0000313" key="2">
    <source>
        <dbReference type="EMBL" id="CAI9096338.1"/>
    </source>
</evidence>
<dbReference type="PANTHER" id="PTHR33264:SF27">
    <property type="entry name" value="TRANSMEMBRANE PROTEIN"/>
    <property type="match status" value="1"/>
</dbReference>
<proteinExistence type="predicted"/>
<keyword evidence="1" id="KW-0812">Transmembrane</keyword>
<keyword evidence="1" id="KW-0472">Membrane</keyword>
<evidence type="ECO:0000256" key="1">
    <source>
        <dbReference type="SAM" id="Phobius"/>
    </source>
</evidence>
<feature type="transmembrane region" description="Helical" evidence="1">
    <location>
        <begin position="12"/>
        <end position="31"/>
    </location>
</feature>
<dbReference type="PANTHER" id="PTHR33264">
    <property type="entry name" value="EXPRESSED PROTEIN"/>
    <property type="match status" value="1"/>
</dbReference>
<accession>A0AAV1CMN1</accession>
<organism evidence="2 3">
    <name type="scientific">Oldenlandia corymbosa var. corymbosa</name>
    <dbReference type="NCBI Taxonomy" id="529605"/>
    <lineage>
        <taxon>Eukaryota</taxon>
        <taxon>Viridiplantae</taxon>
        <taxon>Streptophyta</taxon>
        <taxon>Embryophyta</taxon>
        <taxon>Tracheophyta</taxon>
        <taxon>Spermatophyta</taxon>
        <taxon>Magnoliopsida</taxon>
        <taxon>eudicotyledons</taxon>
        <taxon>Gunneridae</taxon>
        <taxon>Pentapetalae</taxon>
        <taxon>asterids</taxon>
        <taxon>lamiids</taxon>
        <taxon>Gentianales</taxon>
        <taxon>Rubiaceae</taxon>
        <taxon>Rubioideae</taxon>
        <taxon>Spermacoceae</taxon>
        <taxon>Hedyotis-Oldenlandia complex</taxon>
        <taxon>Oldenlandia</taxon>
    </lineage>
</organism>